<gene>
    <name evidence="2" type="ORF">ABVT11_12350</name>
</gene>
<feature type="signal peptide" evidence="1">
    <location>
        <begin position="1"/>
        <end position="29"/>
    </location>
</feature>
<keyword evidence="1" id="KW-0732">Signal</keyword>
<accession>A0ABV2CRT4</accession>
<evidence type="ECO:0000313" key="2">
    <source>
        <dbReference type="EMBL" id="MET1490619.1"/>
    </source>
</evidence>
<feature type="chain" id="PRO_5046907871" description="DUF3304 domain-containing protein" evidence="1">
    <location>
        <begin position="30"/>
        <end position="176"/>
    </location>
</feature>
<evidence type="ECO:0000256" key="1">
    <source>
        <dbReference type="SAM" id="SignalP"/>
    </source>
</evidence>
<dbReference type="RefSeq" id="WP_345927651.1">
    <property type="nucleotide sequence ID" value="NZ_JBDIVF010000004.1"/>
</dbReference>
<dbReference type="EMBL" id="JBEWLZ010000006">
    <property type="protein sequence ID" value="MET1490619.1"/>
    <property type="molecule type" value="Genomic_DNA"/>
</dbReference>
<proteinExistence type="predicted"/>
<sequence length="176" mass="18941">MSFATFPLRVPRNALLTLIAWLVVGCAHADPKMIGGMTGVVYNYSQETFVLVKLNGKTVGTGTDRVKVGDVTGGGGMCCIAMPLGATRSEVTLTTAKGEVAIVNATVEKWWPDLASSAILHILPGRRVVVSIGPMTWPRKDLLDARIAELQLKREVEDGPENIWTLSPLERADGVK</sequence>
<protein>
    <recommendedName>
        <fullName evidence="4">DUF3304 domain-containing protein</fullName>
    </recommendedName>
</protein>
<evidence type="ECO:0000313" key="3">
    <source>
        <dbReference type="Proteomes" id="UP001548590"/>
    </source>
</evidence>
<keyword evidence="3" id="KW-1185">Reference proteome</keyword>
<comment type="caution">
    <text evidence="2">The sequence shown here is derived from an EMBL/GenBank/DDBJ whole genome shotgun (WGS) entry which is preliminary data.</text>
</comment>
<name>A0ABV2CRT4_9RHOO</name>
<dbReference type="Proteomes" id="UP001548590">
    <property type="component" value="Unassembled WGS sequence"/>
</dbReference>
<organism evidence="2 3">
    <name type="scientific">Uliginosibacterium paludis</name>
    <dbReference type="NCBI Taxonomy" id="1615952"/>
    <lineage>
        <taxon>Bacteria</taxon>
        <taxon>Pseudomonadati</taxon>
        <taxon>Pseudomonadota</taxon>
        <taxon>Betaproteobacteria</taxon>
        <taxon>Rhodocyclales</taxon>
        <taxon>Zoogloeaceae</taxon>
        <taxon>Uliginosibacterium</taxon>
    </lineage>
</organism>
<evidence type="ECO:0008006" key="4">
    <source>
        <dbReference type="Google" id="ProtNLM"/>
    </source>
</evidence>
<reference evidence="2 3" key="1">
    <citation type="submission" date="2024-07" db="EMBL/GenBank/DDBJ databases">
        <title>Uliginosibacterium paludis KCTC:42655.</title>
        <authorList>
            <person name="Kim M.K."/>
        </authorList>
    </citation>
    <scope>NUCLEOTIDE SEQUENCE [LARGE SCALE GENOMIC DNA]</scope>
    <source>
        <strain evidence="2 3">KCTC 42655</strain>
    </source>
</reference>